<evidence type="ECO:0000313" key="5">
    <source>
        <dbReference type="Proteomes" id="UP000270673"/>
    </source>
</evidence>
<protein>
    <submittedName>
        <fullName evidence="4">FecR family protein</fullName>
    </submittedName>
</protein>
<feature type="domain" description="FecR protein" evidence="2">
    <location>
        <begin position="179"/>
        <end position="273"/>
    </location>
</feature>
<sequence length="388" mass="45134">MHEDNFIEWSILIGKLRGTLSSEEEQEFQAWWDASIRHRKYFERLGKLWNLGEECEFRVDVEAMIRDFDRHVEKRKRISIRRRWIQVAAMVIPLIILGTVVYWNRGTKSEEQVAVNTLLMPGESRAKLTLSDGRELLLDKMQKDEVMIDAGNSFIRRDKGRVVYVKRNEKSPSKVEYNTMEVPRGGEYVLELSDGTRVWLNSQTRLVYPTCFVGSERVIELDGEAYFQVARDSTIPFVVRVGENAVRVYGTSFNVSAYREDANMITTLETGSVGLWVGEKEYRLIPGDQVDVMVATGVVIKHKVNAEAYCSWRNGTFIFEEERLETILNRLSRWYNVDIFYQNASIKDLHFTGDLGRYEDFMEVLKLIGLTTNVEFIVNERNIIVKHK</sequence>
<keyword evidence="5" id="KW-1185">Reference proteome</keyword>
<dbReference type="AlphaFoldDB" id="A0A3S9VTF4"/>
<feature type="transmembrane region" description="Helical" evidence="1">
    <location>
        <begin position="84"/>
        <end position="103"/>
    </location>
</feature>
<dbReference type="Gene3D" id="2.60.120.1440">
    <property type="match status" value="1"/>
</dbReference>
<dbReference type="EMBL" id="CP032819">
    <property type="protein sequence ID" value="AZS29854.1"/>
    <property type="molecule type" value="Genomic_DNA"/>
</dbReference>
<dbReference type="Pfam" id="PF04773">
    <property type="entry name" value="FecR"/>
    <property type="match status" value="1"/>
</dbReference>
<dbReference type="GO" id="GO:0016989">
    <property type="term" value="F:sigma factor antagonist activity"/>
    <property type="evidence" value="ECO:0007669"/>
    <property type="project" value="TreeGrafter"/>
</dbReference>
<evidence type="ECO:0000256" key="1">
    <source>
        <dbReference type="SAM" id="Phobius"/>
    </source>
</evidence>
<dbReference type="RefSeq" id="WP_106480578.1">
    <property type="nucleotide sequence ID" value="NZ_CP032819.1"/>
</dbReference>
<keyword evidence="1" id="KW-0812">Transmembrane</keyword>
<name>A0A3S9VTF4_9BACT</name>
<gene>
    <name evidence="4" type="ORF">D8S85_10050</name>
</gene>
<organism evidence="4 5">
    <name type="scientific">Butyricimonas faecalis</name>
    <dbReference type="NCBI Taxonomy" id="2093856"/>
    <lineage>
        <taxon>Bacteria</taxon>
        <taxon>Pseudomonadati</taxon>
        <taxon>Bacteroidota</taxon>
        <taxon>Bacteroidia</taxon>
        <taxon>Bacteroidales</taxon>
        <taxon>Odoribacteraceae</taxon>
        <taxon>Butyricimonas</taxon>
    </lineage>
</organism>
<reference evidence="4 5" key="1">
    <citation type="submission" date="2018-10" db="EMBL/GenBank/DDBJ databases">
        <title>Butyricimonas faecalis sp. nov., isolated from human faeces and emended description of the genus Butyricimonas.</title>
        <authorList>
            <person name="Le Roy T."/>
            <person name="Van der Smissen P."/>
            <person name="Paquot A."/>
            <person name="Delzenne N."/>
            <person name="Muccioli G."/>
            <person name="Collet J.-F."/>
            <person name="Cani P.D."/>
        </authorList>
    </citation>
    <scope>NUCLEOTIDE SEQUENCE [LARGE SCALE GENOMIC DNA]</scope>
    <source>
        <strain evidence="4 5">H184</strain>
    </source>
</reference>
<dbReference type="KEGG" id="buy:D8S85_10050"/>
<dbReference type="Pfam" id="PF16344">
    <property type="entry name" value="FecR_C"/>
    <property type="match status" value="1"/>
</dbReference>
<keyword evidence="1" id="KW-0472">Membrane</keyword>
<dbReference type="Proteomes" id="UP000270673">
    <property type="component" value="Chromosome"/>
</dbReference>
<dbReference type="PANTHER" id="PTHR30273:SF2">
    <property type="entry name" value="PROTEIN FECR"/>
    <property type="match status" value="1"/>
</dbReference>
<dbReference type="PANTHER" id="PTHR30273">
    <property type="entry name" value="PERIPLASMIC SIGNAL SENSOR AND SIGMA FACTOR ACTIVATOR FECR-RELATED"/>
    <property type="match status" value="1"/>
</dbReference>
<dbReference type="Gene3D" id="3.55.50.30">
    <property type="match status" value="1"/>
</dbReference>
<dbReference type="InterPro" id="IPR012373">
    <property type="entry name" value="Ferrdict_sens_TM"/>
</dbReference>
<proteinExistence type="predicted"/>
<dbReference type="OrthoDB" id="1099963at2"/>
<dbReference type="InterPro" id="IPR006860">
    <property type="entry name" value="FecR"/>
</dbReference>
<evidence type="ECO:0000313" key="4">
    <source>
        <dbReference type="EMBL" id="AZS29854.1"/>
    </source>
</evidence>
<feature type="domain" description="Protein FecR C-terminal" evidence="3">
    <location>
        <begin position="317"/>
        <end position="385"/>
    </location>
</feature>
<evidence type="ECO:0000259" key="3">
    <source>
        <dbReference type="Pfam" id="PF16344"/>
    </source>
</evidence>
<keyword evidence="1" id="KW-1133">Transmembrane helix</keyword>
<evidence type="ECO:0000259" key="2">
    <source>
        <dbReference type="Pfam" id="PF04773"/>
    </source>
</evidence>
<accession>A0A3S9VTF4</accession>
<dbReference type="InterPro" id="IPR032508">
    <property type="entry name" value="FecR_C"/>
</dbReference>